<dbReference type="EMBL" id="MGEA01000014">
    <property type="protein sequence ID" value="OGL74575.1"/>
    <property type="molecule type" value="Genomic_DNA"/>
</dbReference>
<sequence>MTREELEALPTAKLLNLVSELQHQFDAGSADGMGLMAIVVESLAACDILRKRGVSEERIVGAGTDHGQTARLQVIDGGIN</sequence>
<reference evidence="1 2" key="1">
    <citation type="journal article" date="2016" name="Nat. Commun.">
        <title>Thousands of microbial genomes shed light on interconnected biogeochemical processes in an aquifer system.</title>
        <authorList>
            <person name="Anantharaman K."/>
            <person name="Brown C.T."/>
            <person name="Hug L.A."/>
            <person name="Sharon I."/>
            <person name="Castelle C.J."/>
            <person name="Probst A.J."/>
            <person name="Thomas B.C."/>
            <person name="Singh A."/>
            <person name="Wilkins M.J."/>
            <person name="Karaoz U."/>
            <person name="Brodie E.L."/>
            <person name="Williams K.H."/>
            <person name="Hubbard S.S."/>
            <person name="Banfield J.F."/>
        </authorList>
    </citation>
    <scope>NUCLEOTIDE SEQUENCE [LARGE SCALE GENOMIC DNA]</scope>
</reference>
<proteinExistence type="predicted"/>
<comment type="caution">
    <text evidence="1">The sequence shown here is derived from an EMBL/GenBank/DDBJ whole genome shotgun (WGS) entry which is preliminary data.</text>
</comment>
<dbReference type="AlphaFoldDB" id="A0A1F7U8H8"/>
<organism evidence="1 2">
    <name type="scientific">Candidatus Uhrbacteria bacterium RIFCSPHIGHO2_02_FULL_60_10</name>
    <dbReference type="NCBI Taxonomy" id="1802392"/>
    <lineage>
        <taxon>Bacteria</taxon>
        <taxon>Candidatus Uhriibacteriota</taxon>
    </lineage>
</organism>
<name>A0A1F7U8H8_9BACT</name>
<evidence type="ECO:0000313" key="1">
    <source>
        <dbReference type="EMBL" id="OGL74575.1"/>
    </source>
</evidence>
<evidence type="ECO:0000313" key="2">
    <source>
        <dbReference type="Proteomes" id="UP000177088"/>
    </source>
</evidence>
<protein>
    <submittedName>
        <fullName evidence="1">Uncharacterized protein</fullName>
    </submittedName>
</protein>
<accession>A0A1F7U8H8</accession>
<dbReference type="Proteomes" id="UP000177088">
    <property type="component" value="Unassembled WGS sequence"/>
</dbReference>
<gene>
    <name evidence="1" type="ORF">A3C96_01795</name>
</gene>